<dbReference type="AlphaFoldDB" id="A0A2P2NHS9"/>
<accession>A0A2P2NHS9</accession>
<reference evidence="1" key="1">
    <citation type="submission" date="2018-02" db="EMBL/GenBank/DDBJ databases">
        <title>Rhizophora mucronata_Transcriptome.</title>
        <authorList>
            <person name="Meera S.P."/>
            <person name="Sreeshan A."/>
            <person name="Augustine A."/>
        </authorList>
    </citation>
    <scope>NUCLEOTIDE SEQUENCE</scope>
    <source>
        <tissue evidence="1">Leaf</tissue>
    </source>
</reference>
<protein>
    <submittedName>
        <fullName evidence="1">Uncharacterized protein</fullName>
    </submittedName>
</protein>
<proteinExistence type="predicted"/>
<evidence type="ECO:0000313" key="1">
    <source>
        <dbReference type="EMBL" id="MBX42017.1"/>
    </source>
</evidence>
<organism evidence="1">
    <name type="scientific">Rhizophora mucronata</name>
    <name type="common">Asiatic mangrove</name>
    <dbReference type="NCBI Taxonomy" id="61149"/>
    <lineage>
        <taxon>Eukaryota</taxon>
        <taxon>Viridiplantae</taxon>
        <taxon>Streptophyta</taxon>
        <taxon>Embryophyta</taxon>
        <taxon>Tracheophyta</taxon>
        <taxon>Spermatophyta</taxon>
        <taxon>Magnoliopsida</taxon>
        <taxon>eudicotyledons</taxon>
        <taxon>Gunneridae</taxon>
        <taxon>Pentapetalae</taxon>
        <taxon>rosids</taxon>
        <taxon>fabids</taxon>
        <taxon>Malpighiales</taxon>
        <taxon>Rhizophoraceae</taxon>
        <taxon>Rhizophora</taxon>
    </lineage>
</organism>
<name>A0A2P2NHS9_RHIMU</name>
<dbReference type="EMBL" id="GGEC01061533">
    <property type="protein sequence ID" value="MBX42017.1"/>
    <property type="molecule type" value="Transcribed_RNA"/>
</dbReference>
<sequence length="25" mass="3023">MRNNERPFQLNVHDQCTVMISEYPT</sequence>